<feature type="compositionally biased region" description="Low complexity" evidence="8">
    <location>
        <begin position="363"/>
        <end position="382"/>
    </location>
</feature>
<dbReference type="GO" id="GO:0045944">
    <property type="term" value="P:positive regulation of transcription by RNA polymerase II"/>
    <property type="evidence" value="ECO:0007669"/>
    <property type="project" value="InterPro"/>
</dbReference>
<dbReference type="CDD" id="cd14710">
    <property type="entry name" value="bZIP_HAC1-like"/>
    <property type="match status" value="1"/>
</dbReference>
<comment type="caution">
    <text evidence="10">The sequence shown here is derived from an EMBL/GenBank/DDBJ whole genome shotgun (WGS) entry which is preliminary data.</text>
</comment>
<evidence type="ECO:0000259" key="9">
    <source>
        <dbReference type="PROSITE" id="PS50217"/>
    </source>
</evidence>
<dbReference type="PANTHER" id="PTHR46714:SF6">
    <property type="entry name" value="TRANSCRIPTIONAL ACTIVATOR HAC1"/>
    <property type="match status" value="1"/>
</dbReference>
<dbReference type="PROSITE" id="PS50217">
    <property type="entry name" value="BZIP"/>
    <property type="match status" value="1"/>
</dbReference>
<dbReference type="GO" id="GO:0003677">
    <property type="term" value="F:DNA binding"/>
    <property type="evidence" value="ECO:0007669"/>
    <property type="project" value="UniProtKB-KW"/>
</dbReference>
<evidence type="ECO:0000256" key="6">
    <source>
        <dbReference type="ARBA" id="ARBA00023230"/>
    </source>
</evidence>
<dbReference type="GO" id="GO:0000981">
    <property type="term" value="F:DNA-binding transcription factor activity, RNA polymerase II-specific"/>
    <property type="evidence" value="ECO:0007669"/>
    <property type="project" value="InterPro"/>
</dbReference>
<dbReference type="SUPFAM" id="SSF57959">
    <property type="entry name" value="Leucine zipper domain"/>
    <property type="match status" value="1"/>
</dbReference>
<dbReference type="SMART" id="SM00338">
    <property type="entry name" value="BRLZ"/>
    <property type="match status" value="1"/>
</dbReference>
<feature type="region of interest" description="Disordered" evidence="8">
    <location>
        <begin position="70"/>
        <end position="148"/>
    </location>
</feature>
<keyword evidence="7" id="KW-0539">Nucleus</keyword>
<dbReference type="EMBL" id="MU866245">
    <property type="protein sequence ID" value="KAK4175184.1"/>
    <property type="molecule type" value="Genomic_DNA"/>
</dbReference>
<keyword evidence="11" id="KW-1185">Reference proteome</keyword>
<evidence type="ECO:0000256" key="3">
    <source>
        <dbReference type="ARBA" id="ARBA00023015"/>
    </source>
</evidence>
<protein>
    <submittedName>
        <fullName evidence="10">Transcriptional activator</fullName>
    </submittedName>
</protein>
<keyword evidence="5" id="KW-0804">Transcription</keyword>
<comment type="subcellular location">
    <subcellularLocation>
        <location evidence="1">Nucleus</location>
    </subcellularLocation>
</comment>
<evidence type="ECO:0000256" key="2">
    <source>
        <dbReference type="ARBA" id="ARBA00007163"/>
    </source>
</evidence>
<feature type="region of interest" description="Disordered" evidence="8">
    <location>
        <begin position="458"/>
        <end position="481"/>
    </location>
</feature>
<dbReference type="InterPro" id="IPR046347">
    <property type="entry name" value="bZIP_sf"/>
</dbReference>
<evidence type="ECO:0000256" key="1">
    <source>
        <dbReference type="ARBA" id="ARBA00004123"/>
    </source>
</evidence>
<evidence type="ECO:0000256" key="8">
    <source>
        <dbReference type="SAM" id="MobiDB-lite"/>
    </source>
</evidence>
<evidence type="ECO:0000256" key="5">
    <source>
        <dbReference type="ARBA" id="ARBA00023163"/>
    </source>
</evidence>
<gene>
    <name evidence="10" type="ORF">QBC36DRAFT_331994</name>
</gene>
<feature type="compositionally biased region" description="Low complexity" evidence="8">
    <location>
        <begin position="73"/>
        <end position="86"/>
    </location>
</feature>
<sequence>MESWSAPTQTHTPSPTIKFENSPNDSLLSTPGEMYPSLFGAESSPAPSVMADSTSDVAMLASLAALTQVNAQSPAPTTPSSASATPEPEKKPVKKRKSWGQVLPEPKTNLPPRKRAKTEDEKEQRRVERVLRNRRAAQSSRERKRLEVEGLEKRNQELEAALAQAKQANEFLLEQLRNARLGAGAGSPEAFDVLRLSSQLSFSQPLFSSQDGHNTLAKPDTLSQLHNTQNNTTVDPAALTPISEVDEEHELPATVSTPVADSAPVVNASPDATQHPAEMLCQDLQCRSAEAPPSAWLENSQQQLRPALALYLQLQFLLTSTSALISLCQRPLMQIAMSLKAGFSLPPVPALLTTIIWLVTTPKPSSSRYTTSTSTSTTSSLTMQASPLATSSSRSNLPPARSQTRPSSSLRLRLLRKILTCSPSLARPLMDATMEALRLVSSDGFTVDRVVAGDGSAAAAADGKEQQKQQSGKPATWPTGAPLPSKEVLLTLLWVLKVEKRRLEIRQQVSPQLGNNSCVPKITTSPSINNQARQYVLTVVSKRRTDALESGDRKRQRF</sequence>
<evidence type="ECO:0000256" key="4">
    <source>
        <dbReference type="ARBA" id="ARBA00023125"/>
    </source>
</evidence>
<keyword evidence="6" id="KW-0834">Unfolded protein response</keyword>
<dbReference type="PANTHER" id="PTHR46714">
    <property type="entry name" value="TRANSCRIPTIONAL ACTIVATOR HAC1"/>
    <property type="match status" value="1"/>
</dbReference>
<evidence type="ECO:0000313" key="11">
    <source>
        <dbReference type="Proteomes" id="UP001302321"/>
    </source>
</evidence>
<keyword evidence="3" id="KW-0805">Transcription regulation</keyword>
<dbReference type="InterPro" id="IPR004827">
    <property type="entry name" value="bZIP"/>
</dbReference>
<proteinExistence type="inferred from homology"/>
<evidence type="ECO:0000313" key="10">
    <source>
        <dbReference type="EMBL" id="KAK4175184.1"/>
    </source>
</evidence>
<keyword evidence="4" id="KW-0238">DNA-binding</keyword>
<evidence type="ECO:0000256" key="7">
    <source>
        <dbReference type="ARBA" id="ARBA00023242"/>
    </source>
</evidence>
<accession>A0AAN6W4C9</accession>
<reference evidence="10" key="2">
    <citation type="submission" date="2023-05" db="EMBL/GenBank/DDBJ databases">
        <authorList>
            <consortium name="Lawrence Berkeley National Laboratory"/>
            <person name="Steindorff A."/>
            <person name="Hensen N."/>
            <person name="Bonometti L."/>
            <person name="Westerberg I."/>
            <person name="Brannstrom I.O."/>
            <person name="Guillou S."/>
            <person name="Cros-Aarteil S."/>
            <person name="Calhoun S."/>
            <person name="Haridas S."/>
            <person name="Kuo A."/>
            <person name="Mondo S."/>
            <person name="Pangilinan J."/>
            <person name="Riley R."/>
            <person name="Labutti K."/>
            <person name="Andreopoulos B."/>
            <person name="Lipzen A."/>
            <person name="Chen C."/>
            <person name="Yanf M."/>
            <person name="Daum C."/>
            <person name="Ng V."/>
            <person name="Clum A."/>
            <person name="Ohm R."/>
            <person name="Martin F."/>
            <person name="Silar P."/>
            <person name="Natvig D."/>
            <person name="Lalanne C."/>
            <person name="Gautier V."/>
            <person name="Ament-Velasquez S.L."/>
            <person name="Kruys A."/>
            <person name="Hutchinson M.I."/>
            <person name="Powell A.J."/>
            <person name="Barry K."/>
            <person name="Miller A.N."/>
            <person name="Grigoriev I.V."/>
            <person name="Debuchy R."/>
            <person name="Gladieux P."/>
            <person name="Thoren M.H."/>
            <person name="Johannesson H."/>
        </authorList>
    </citation>
    <scope>NUCLEOTIDE SEQUENCE</scope>
    <source>
        <strain evidence="10">CBS 892.96</strain>
    </source>
</reference>
<feature type="domain" description="BZIP" evidence="9">
    <location>
        <begin position="123"/>
        <end position="180"/>
    </location>
</feature>
<organism evidence="10 11">
    <name type="scientific">Triangularia setosa</name>
    <dbReference type="NCBI Taxonomy" id="2587417"/>
    <lineage>
        <taxon>Eukaryota</taxon>
        <taxon>Fungi</taxon>
        <taxon>Dikarya</taxon>
        <taxon>Ascomycota</taxon>
        <taxon>Pezizomycotina</taxon>
        <taxon>Sordariomycetes</taxon>
        <taxon>Sordariomycetidae</taxon>
        <taxon>Sordariales</taxon>
        <taxon>Podosporaceae</taxon>
        <taxon>Triangularia</taxon>
    </lineage>
</organism>
<dbReference type="Proteomes" id="UP001302321">
    <property type="component" value="Unassembled WGS sequence"/>
</dbReference>
<name>A0AAN6W4C9_9PEZI</name>
<feature type="region of interest" description="Disordered" evidence="8">
    <location>
        <begin position="363"/>
        <end position="408"/>
    </location>
</feature>
<comment type="similarity">
    <text evidence="2">Belongs to the bZIP family.</text>
</comment>
<feature type="region of interest" description="Disordered" evidence="8">
    <location>
        <begin position="1"/>
        <end position="51"/>
    </location>
</feature>
<feature type="compositionally biased region" description="Polar residues" evidence="8">
    <location>
        <begin position="1"/>
        <end position="29"/>
    </location>
</feature>
<feature type="compositionally biased region" description="Polar residues" evidence="8">
    <location>
        <begin position="383"/>
        <end position="396"/>
    </location>
</feature>
<dbReference type="AlphaFoldDB" id="A0AAN6W4C9"/>
<dbReference type="InterPro" id="IPR044280">
    <property type="entry name" value="Hac1/HY5"/>
</dbReference>
<dbReference type="GO" id="GO:0005634">
    <property type="term" value="C:nucleus"/>
    <property type="evidence" value="ECO:0007669"/>
    <property type="project" value="UniProtKB-SubCell"/>
</dbReference>
<dbReference type="GO" id="GO:0006986">
    <property type="term" value="P:response to unfolded protein"/>
    <property type="evidence" value="ECO:0007669"/>
    <property type="project" value="UniProtKB-KW"/>
</dbReference>
<reference evidence="10" key="1">
    <citation type="journal article" date="2023" name="Mol. Phylogenet. Evol.">
        <title>Genome-scale phylogeny and comparative genomics of the fungal order Sordariales.</title>
        <authorList>
            <person name="Hensen N."/>
            <person name="Bonometti L."/>
            <person name="Westerberg I."/>
            <person name="Brannstrom I.O."/>
            <person name="Guillou S."/>
            <person name="Cros-Aarteil S."/>
            <person name="Calhoun S."/>
            <person name="Haridas S."/>
            <person name="Kuo A."/>
            <person name="Mondo S."/>
            <person name="Pangilinan J."/>
            <person name="Riley R."/>
            <person name="LaButti K."/>
            <person name="Andreopoulos B."/>
            <person name="Lipzen A."/>
            <person name="Chen C."/>
            <person name="Yan M."/>
            <person name="Daum C."/>
            <person name="Ng V."/>
            <person name="Clum A."/>
            <person name="Steindorff A."/>
            <person name="Ohm R.A."/>
            <person name="Martin F."/>
            <person name="Silar P."/>
            <person name="Natvig D.O."/>
            <person name="Lalanne C."/>
            <person name="Gautier V."/>
            <person name="Ament-Velasquez S.L."/>
            <person name="Kruys A."/>
            <person name="Hutchinson M.I."/>
            <person name="Powell A.J."/>
            <person name="Barry K."/>
            <person name="Miller A.N."/>
            <person name="Grigoriev I.V."/>
            <person name="Debuchy R."/>
            <person name="Gladieux P."/>
            <person name="Hiltunen Thoren M."/>
            <person name="Johannesson H."/>
        </authorList>
    </citation>
    <scope>NUCLEOTIDE SEQUENCE</scope>
    <source>
        <strain evidence="10">CBS 892.96</strain>
    </source>
</reference>
<feature type="compositionally biased region" description="Basic and acidic residues" evidence="8">
    <location>
        <begin position="117"/>
        <end position="131"/>
    </location>
</feature>